<dbReference type="InterPro" id="IPR012677">
    <property type="entry name" value="Nucleotide-bd_a/b_plait_sf"/>
</dbReference>
<dbReference type="Gene3D" id="3.30.70.330">
    <property type="match status" value="2"/>
</dbReference>
<dbReference type="CDD" id="cd00590">
    <property type="entry name" value="RRM_SF"/>
    <property type="match status" value="1"/>
</dbReference>
<evidence type="ECO:0000256" key="2">
    <source>
        <dbReference type="PROSITE-ProRule" id="PRU00176"/>
    </source>
</evidence>
<evidence type="ECO:0000256" key="3">
    <source>
        <dbReference type="SAM" id="MobiDB-lite"/>
    </source>
</evidence>
<keyword evidence="6" id="KW-1185">Reference proteome</keyword>
<reference evidence="5" key="1">
    <citation type="submission" date="2020-11" db="EMBL/GenBank/DDBJ databases">
        <authorList>
            <consortium name="DOE Joint Genome Institute"/>
            <person name="Ahrendt S."/>
            <person name="Riley R."/>
            <person name="Andreopoulos W."/>
            <person name="Labutti K."/>
            <person name="Pangilinan J."/>
            <person name="Ruiz-Duenas F.J."/>
            <person name="Barrasa J.M."/>
            <person name="Sanchez-Garcia M."/>
            <person name="Camarero S."/>
            <person name="Miyauchi S."/>
            <person name="Serrano A."/>
            <person name="Linde D."/>
            <person name="Babiker R."/>
            <person name="Drula E."/>
            <person name="Ayuso-Fernandez I."/>
            <person name="Pacheco R."/>
            <person name="Padilla G."/>
            <person name="Ferreira P."/>
            <person name="Barriuso J."/>
            <person name="Kellner H."/>
            <person name="Castanera R."/>
            <person name="Alfaro M."/>
            <person name="Ramirez L."/>
            <person name="Pisabarro A.G."/>
            <person name="Kuo A."/>
            <person name="Tritt A."/>
            <person name="Lipzen A."/>
            <person name="He G."/>
            <person name="Yan M."/>
            <person name="Ng V."/>
            <person name="Cullen D."/>
            <person name="Martin F."/>
            <person name="Rosso M.-N."/>
            <person name="Henrissat B."/>
            <person name="Hibbett D."/>
            <person name="Martinez A.T."/>
            <person name="Grigoriev I.V."/>
        </authorList>
    </citation>
    <scope>NUCLEOTIDE SEQUENCE</scope>
    <source>
        <strain evidence="5">CIRM-BRFM 674</strain>
    </source>
</reference>
<name>A0A9P5YY04_9AGAR</name>
<accession>A0A9P5YY04</accession>
<dbReference type="SUPFAM" id="SSF54928">
    <property type="entry name" value="RNA-binding domain, RBD"/>
    <property type="match status" value="2"/>
</dbReference>
<evidence type="ECO:0000313" key="5">
    <source>
        <dbReference type="EMBL" id="KAF9476624.1"/>
    </source>
</evidence>
<dbReference type="SMART" id="SM00360">
    <property type="entry name" value="RRM"/>
    <property type="match status" value="2"/>
</dbReference>
<feature type="compositionally biased region" description="Polar residues" evidence="3">
    <location>
        <begin position="256"/>
        <end position="272"/>
    </location>
</feature>
<comment type="caution">
    <text evidence="5">The sequence shown here is derived from an EMBL/GenBank/DDBJ whole genome shotgun (WGS) entry which is preliminary data.</text>
</comment>
<feature type="compositionally biased region" description="Basic and acidic residues" evidence="3">
    <location>
        <begin position="240"/>
        <end position="255"/>
    </location>
</feature>
<gene>
    <name evidence="5" type="ORF">BDN70DRAFT_838988</name>
</gene>
<feature type="region of interest" description="Disordered" evidence="3">
    <location>
        <begin position="236"/>
        <end position="272"/>
    </location>
</feature>
<sequence length="272" mass="30231">MFANVLRSQARLSLVRAARVALPATRSISSLLAMKAATPIASRFAVRTFSNTMRTSDRPRNPPSNTIFIGNVPWETTPEELATLFSDFGTIDGEVRMPVDNQGRPRGFAHITFVDESSAITAVNSAMEEPLHIAGRDLSLDFATNSRRAPPTEAPAPNNKVYFANFEGGENGLRTLFKDFEGDILSVFMLRDGNTGASLPSGFVEFSDVDVATNVIEQFNGTQLPSGSRLEISYARPRKPRQEARFENRRQDNRRSGQYTNRGYQSNQRNYD</sequence>
<keyword evidence="1 2" id="KW-0694">RNA-binding</keyword>
<dbReference type="AlphaFoldDB" id="A0A9P5YY04"/>
<dbReference type="Pfam" id="PF00076">
    <property type="entry name" value="RRM_1"/>
    <property type="match status" value="2"/>
</dbReference>
<evidence type="ECO:0000256" key="1">
    <source>
        <dbReference type="ARBA" id="ARBA00022884"/>
    </source>
</evidence>
<proteinExistence type="predicted"/>
<protein>
    <submittedName>
        <fullName evidence="5">RNA-binding domain-containing protein</fullName>
    </submittedName>
</protein>
<feature type="domain" description="RRM" evidence="4">
    <location>
        <begin position="65"/>
        <end position="145"/>
    </location>
</feature>
<dbReference type="OrthoDB" id="439808at2759"/>
<dbReference type="PANTHER" id="PTHR48027">
    <property type="entry name" value="HETEROGENEOUS NUCLEAR RIBONUCLEOPROTEIN 87F-RELATED"/>
    <property type="match status" value="1"/>
</dbReference>
<evidence type="ECO:0000313" key="6">
    <source>
        <dbReference type="Proteomes" id="UP000807469"/>
    </source>
</evidence>
<dbReference type="InterPro" id="IPR000504">
    <property type="entry name" value="RRM_dom"/>
</dbReference>
<dbReference type="EMBL" id="MU155287">
    <property type="protein sequence ID" value="KAF9476624.1"/>
    <property type="molecule type" value="Genomic_DNA"/>
</dbReference>
<dbReference type="InterPro" id="IPR035979">
    <property type="entry name" value="RBD_domain_sf"/>
</dbReference>
<feature type="domain" description="RRM" evidence="4">
    <location>
        <begin position="159"/>
        <end position="237"/>
    </location>
</feature>
<evidence type="ECO:0000259" key="4">
    <source>
        <dbReference type="PROSITE" id="PS50102"/>
    </source>
</evidence>
<dbReference type="Proteomes" id="UP000807469">
    <property type="component" value="Unassembled WGS sequence"/>
</dbReference>
<dbReference type="InterPro" id="IPR052462">
    <property type="entry name" value="SLIRP/GR-RBP-like"/>
</dbReference>
<dbReference type="PROSITE" id="PS50102">
    <property type="entry name" value="RRM"/>
    <property type="match status" value="2"/>
</dbReference>
<dbReference type="GO" id="GO:0003723">
    <property type="term" value="F:RNA binding"/>
    <property type="evidence" value="ECO:0007669"/>
    <property type="project" value="UniProtKB-UniRule"/>
</dbReference>
<organism evidence="5 6">
    <name type="scientific">Pholiota conissans</name>
    <dbReference type="NCBI Taxonomy" id="109636"/>
    <lineage>
        <taxon>Eukaryota</taxon>
        <taxon>Fungi</taxon>
        <taxon>Dikarya</taxon>
        <taxon>Basidiomycota</taxon>
        <taxon>Agaricomycotina</taxon>
        <taxon>Agaricomycetes</taxon>
        <taxon>Agaricomycetidae</taxon>
        <taxon>Agaricales</taxon>
        <taxon>Agaricineae</taxon>
        <taxon>Strophariaceae</taxon>
        <taxon>Pholiota</taxon>
    </lineage>
</organism>